<protein>
    <recommendedName>
        <fullName evidence="1">Lipase domain-containing protein</fullName>
    </recommendedName>
</protein>
<evidence type="ECO:0000259" key="1">
    <source>
        <dbReference type="Pfam" id="PF00151"/>
    </source>
</evidence>
<keyword evidence="3" id="KW-1185">Reference proteome</keyword>
<sequence>MTSCNGLDPALNGYWPENKDKNLEKADASFVDVIHTNAGLLGVKDKVKKRKEYFAFFSIVSNIDH</sequence>
<proteinExistence type="predicted"/>
<dbReference type="InterPro" id="IPR029058">
    <property type="entry name" value="AB_hydrolase_fold"/>
</dbReference>
<name>A0ABP1QHF5_9HEXA</name>
<comment type="caution">
    <text evidence="2">The sequence shown here is derived from an EMBL/GenBank/DDBJ whole genome shotgun (WGS) entry which is preliminary data.</text>
</comment>
<feature type="domain" description="Lipase" evidence="1">
    <location>
        <begin position="6"/>
        <end position="44"/>
    </location>
</feature>
<evidence type="ECO:0000313" key="2">
    <source>
        <dbReference type="EMBL" id="CAL8103123.1"/>
    </source>
</evidence>
<dbReference type="Proteomes" id="UP001642540">
    <property type="component" value="Unassembled WGS sequence"/>
</dbReference>
<organism evidence="2 3">
    <name type="scientific">Orchesella dallaii</name>
    <dbReference type="NCBI Taxonomy" id="48710"/>
    <lineage>
        <taxon>Eukaryota</taxon>
        <taxon>Metazoa</taxon>
        <taxon>Ecdysozoa</taxon>
        <taxon>Arthropoda</taxon>
        <taxon>Hexapoda</taxon>
        <taxon>Collembola</taxon>
        <taxon>Entomobryomorpha</taxon>
        <taxon>Entomobryoidea</taxon>
        <taxon>Orchesellidae</taxon>
        <taxon>Orchesellinae</taxon>
        <taxon>Orchesella</taxon>
    </lineage>
</organism>
<reference evidence="2 3" key="1">
    <citation type="submission" date="2024-08" db="EMBL/GenBank/DDBJ databases">
        <authorList>
            <person name="Cucini C."/>
            <person name="Frati F."/>
        </authorList>
    </citation>
    <scope>NUCLEOTIDE SEQUENCE [LARGE SCALE GENOMIC DNA]</scope>
</reference>
<dbReference type="InterPro" id="IPR013818">
    <property type="entry name" value="Lipase"/>
</dbReference>
<dbReference type="Pfam" id="PF00151">
    <property type="entry name" value="Lipase"/>
    <property type="match status" value="1"/>
</dbReference>
<dbReference type="Gene3D" id="3.40.50.1820">
    <property type="entry name" value="alpha/beta hydrolase"/>
    <property type="match status" value="1"/>
</dbReference>
<accession>A0ABP1QHF5</accession>
<gene>
    <name evidence="2" type="ORF">ODALV1_LOCUS11355</name>
</gene>
<dbReference type="EMBL" id="CAXLJM020000034">
    <property type="protein sequence ID" value="CAL8103123.1"/>
    <property type="molecule type" value="Genomic_DNA"/>
</dbReference>
<evidence type="ECO:0000313" key="3">
    <source>
        <dbReference type="Proteomes" id="UP001642540"/>
    </source>
</evidence>